<comment type="subcellular location">
    <subcellularLocation>
        <location evidence="1">Membrane</location>
        <topology evidence="1">Multi-pass membrane protein</topology>
    </subcellularLocation>
</comment>
<accession>A0A8J9VYT2</accession>
<protein>
    <recommendedName>
        <fullName evidence="7">Adenosine 3'-phospho 5'-phosphosulfate transporter 1</fullName>
    </recommendedName>
</protein>
<gene>
    <name evidence="9" type="ORF">BINO364_LOCUS15745</name>
</gene>
<evidence type="ECO:0000256" key="6">
    <source>
        <dbReference type="ARBA" id="ARBA00023136"/>
    </source>
</evidence>
<evidence type="ECO:0000256" key="2">
    <source>
        <dbReference type="ARBA" id="ARBA00010694"/>
    </source>
</evidence>
<evidence type="ECO:0000313" key="10">
    <source>
        <dbReference type="Proteomes" id="UP000838878"/>
    </source>
</evidence>
<dbReference type="EMBL" id="OV170229">
    <property type="protein sequence ID" value="CAH0730810.1"/>
    <property type="molecule type" value="Genomic_DNA"/>
</dbReference>
<dbReference type="AlphaFoldDB" id="A0A8J9VYT2"/>
<comment type="similarity">
    <text evidence="2">Belongs to the nucleotide-sugar transporter family. SLC35B subfamily.</text>
</comment>
<feature type="transmembrane region" description="Helical" evidence="8">
    <location>
        <begin position="372"/>
        <end position="394"/>
    </location>
</feature>
<feature type="non-terminal residue" evidence="9">
    <location>
        <position position="441"/>
    </location>
</feature>
<feature type="transmembrane region" description="Helical" evidence="8">
    <location>
        <begin position="244"/>
        <end position="263"/>
    </location>
</feature>
<dbReference type="Pfam" id="PF08449">
    <property type="entry name" value="UAA"/>
    <property type="match status" value="1"/>
</dbReference>
<evidence type="ECO:0000256" key="1">
    <source>
        <dbReference type="ARBA" id="ARBA00004141"/>
    </source>
</evidence>
<keyword evidence="10" id="KW-1185">Reference proteome</keyword>
<evidence type="ECO:0000256" key="5">
    <source>
        <dbReference type="ARBA" id="ARBA00022989"/>
    </source>
</evidence>
<feature type="transmembrane region" description="Helical" evidence="8">
    <location>
        <begin position="400"/>
        <end position="418"/>
    </location>
</feature>
<keyword evidence="3" id="KW-0813">Transport</keyword>
<dbReference type="Proteomes" id="UP000838878">
    <property type="component" value="Chromosome 9"/>
</dbReference>
<name>A0A8J9VYT2_9NEOP</name>
<reference evidence="9" key="1">
    <citation type="submission" date="2021-12" db="EMBL/GenBank/DDBJ databases">
        <authorList>
            <person name="Martin H S."/>
        </authorList>
    </citation>
    <scope>NUCLEOTIDE SEQUENCE</scope>
</reference>
<keyword evidence="6 8" id="KW-0472">Membrane</keyword>
<evidence type="ECO:0000256" key="7">
    <source>
        <dbReference type="ARBA" id="ARBA00039668"/>
    </source>
</evidence>
<dbReference type="GO" id="GO:0005789">
    <property type="term" value="C:endoplasmic reticulum membrane"/>
    <property type="evidence" value="ECO:0007669"/>
    <property type="project" value="TreeGrafter"/>
</dbReference>
<dbReference type="PANTHER" id="PTHR10778:SF13">
    <property type="entry name" value="ADENOSINE 3'-PHOSPHO 5'-PHOSPHOSULFATE TRANSPORTER 1"/>
    <property type="match status" value="1"/>
</dbReference>
<dbReference type="PANTHER" id="PTHR10778">
    <property type="entry name" value="SOLUTE CARRIER FAMILY 35 MEMBER B"/>
    <property type="match status" value="1"/>
</dbReference>
<dbReference type="OrthoDB" id="10035043at2759"/>
<evidence type="ECO:0000256" key="3">
    <source>
        <dbReference type="ARBA" id="ARBA00022448"/>
    </source>
</evidence>
<dbReference type="InterPro" id="IPR013657">
    <property type="entry name" value="SCL35B1-4/HUT1"/>
</dbReference>
<feature type="transmembrane region" description="Helical" evidence="8">
    <location>
        <begin position="275"/>
        <end position="297"/>
    </location>
</feature>
<evidence type="ECO:0000313" key="9">
    <source>
        <dbReference type="EMBL" id="CAH0730810.1"/>
    </source>
</evidence>
<dbReference type="GO" id="GO:0046964">
    <property type="term" value="F:3'-phosphoadenosine 5'-phosphosulfate transmembrane transporter activity"/>
    <property type="evidence" value="ECO:0007669"/>
    <property type="project" value="TreeGrafter"/>
</dbReference>
<keyword evidence="4 8" id="KW-0812">Transmembrane</keyword>
<proteinExistence type="inferred from homology"/>
<feature type="transmembrane region" description="Helical" evidence="8">
    <location>
        <begin position="160"/>
        <end position="178"/>
    </location>
</feature>
<sequence>MQSKYIVGLVLVLCILATWLFGHLYRELLYFYEQTGTLTDSEYSWVFRLLLNLVGYSTVLLPCYVLYKYLEKTNYFDKITNNTWVSRILFACFSEHDRIPENVKPPKVEENPRRESLELAFCFTGLMCFYLIWGLLQEKIMTQNYEMPDGTLLRFNDSQFLVFINRLLGFLLALGRLLKTGQAVIVAPLYKFSYCSLTNIISAWCQYEALKYVSFPTQVLSKSCKVIPVMLMGKLISRNKYEPYEYGTALLISVGMVLFMLGSHDDSAPWGTTRASGLCLLALYLWCDSFTAAWQGALFRRHAPRPLQMLAAVNLCSCALTAAALLRRAAPHATTAALLQNPMFVADALLLSVSSAAGQLLIYRTIARFGPVLFTLIMTIRQAVSILVSCAVYGHAVSPAGVLGVLLVFAAVLLRVYCRRRHPNPPLHPHPHPHPLPHPQT</sequence>
<feature type="transmembrane region" description="Helical" evidence="8">
    <location>
        <begin position="45"/>
        <end position="67"/>
    </location>
</feature>
<evidence type="ECO:0000256" key="4">
    <source>
        <dbReference type="ARBA" id="ARBA00022692"/>
    </source>
</evidence>
<feature type="transmembrane region" description="Helical" evidence="8">
    <location>
        <begin position="117"/>
        <end position="136"/>
    </location>
</feature>
<dbReference type="GO" id="GO:0000139">
    <property type="term" value="C:Golgi membrane"/>
    <property type="evidence" value="ECO:0007669"/>
    <property type="project" value="TreeGrafter"/>
</dbReference>
<organism evidence="9 10">
    <name type="scientific">Brenthis ino</name>
    <name type="common">lesser marbled fritillary</name>
    <dbReference type="NCBI Taxonomy" id="405034"/>
    <lineage>
        <taxon>Eukaryota</taxon>
        <taxon>Metazoa</taxon>
        <taxon>Ecdysozoa</taxon>
        <taxon>Arthropoda</taxon>
        <taxon>Hexapoda</taxon>
        <taxon>Insecta</taxon>
        <taxon>Pterygota</taxon>
        <taxon>Neoptera</taxon>
        <taxon>Endopterygota</taxon>
        <taxon>Lepidoptera</taxon>
        <taxon>Glossata</taxon>
        <taxon>Ditrysia</taxon>
        <taxon>Papilionoidea</taxon>
        <taxon>Nymphalidae</taxon>
        <taxon>Heliconiinae</taxon>
        <taxon>Argynnini</taxon>
        <taxon>Brenthis</taxon>
    </lineage>
</organism>
<keyword evidence="5 8" id="KW-1133">Transmembrane helix</keyword>
<evidence type="ECO:0000256" key="8">
    <source>
        <dbReference type="SAM" id="Phobius"/>
    </source>
</evidence>
<feature type="transmembrane region" description="Helical" evidence="8">
    <location>
        <begin position="5"/>
        <end position="25"/>
    </location>
</feature>